<reference evidence="10" key="5">
    <citation type="submission" date="2025-09" db="UniProtKB">
        <authorList>
            <consortium name="Ensembl"/>
        </authorList>
    </citation>
    <scope>IDENTIFICATION</scope>
</reference>
<dbReference type="Proteomes" id="UP000314983">
    <property type="component" value="Chromosome 5"/>
</dbReference>
<dbReference type="Pfam" id="PF00048">
    <property type="entry name" value="IL8"/>
    <property type="match status" value="1"/>
</dbReference>
<dbReference type="GO" id="GO:0006954">
    <property type="term" value="P:inflammatory response"/>
    <property type="evidence" value="ECO:0007669"/>
    <property type="project" value="UniProtKB-KW"/>
</dbReference>
<dbReference type="SUPFAM" id="SSF54117">
    <property type="entry name" value="Interleukin 8-like chemokines"/>
    <property type="match status" value="1"/>
</dbReference>
<evidence type="ECO:0000256" key="8">
    <source>
        <dbReference type="SAM" id="SignalP"/>
    </source>
</evidence>
<dbReference type="GO" id="GO:0006955">
    <property type="term" value="P:immune response"/>
    <property type="evidence" value="ECO:0007669"/>
    <property type="project" value="InterPro"/>
</dbReference>
<keyword evidence="3" id="KW-0202">Cytokine</keyword>
<keyword evidence="7" id="KW-0395">Inflammatory response</keyword>
<proteinExistence type="predicted"/>
<accession>A0A4W4H678</accession>
<reference evidence="10" key="3">
    <citation type="submission" date="2020-05" db="EMBL/GenBank/DDBJ databases">
        <title>Electrophorus electricus (electric eel) genome, fEleEle1, primary haplotype.</title>
        <authorList>
            <person name="Myers G."/>
            <person name="Meyer A."/>
            <person name="Fedrigo O."/>
            <person name="Formenti G."/>
            <person name="Rhie A."/>
            <person name="Tracey A."/>
            <person name="Sims Y."/>
            <person name="Jarvis E.D."/>
        </authorList>
    </citation>
    <scope>NUCLEOTIDE SEQUENCE [LARGE SCALE GENOMIC DNA]</scope>
</reference>
<evidence type="ECO:0000256" key="4">
    <source>
        <dbReference type="ARBA" id="ARBA00022525"/>
    </source>
</evidence>
<evidence type="ECO:0000313" key="10">
    <source>
        <dbReference type="Ensembl" id="ENSEEEP00000046959.1"/>
    </source>
</evidence>
<feature type="chain" id="PRO_5021352260" description="Chemokine interleukin-8-like domain-containing protein" evidence="8">
    <location>
        <begin position="41"/>
        <end position="116"/>
    </location>
</feature>
<evidence type="ECO:0000256" key="1">
    <source>
        <dbReference type="ARBA" id="ARBA00004613"/>
    </source>
</evidence>
<dbReference type="Gene3D" id="2.40.50.40">
    <property type="match status" value="1"/>
</dbReference>
<evidence type="ECO:0000256" key="5">
    <source>
        <dbReference type="ARBA" id="ARBA00022729"/>
    </source>
</evidence>
<keyword evidence="4" id="KW-0964">Secreted</keyword>
<dbReference type="SMART" id="SM00199">
    <property type="entry name" value="SCY"/>
    <property type="match status" value="1"/>
</dbReference>
<reference evidence="10" key="4">
    <citation type="submission" date="2025-08" db="UniProtKB">
        <authorList>
            <consortium name="Ensembl"/>
        </authorList>
    </citation>
    <scope>IDENTIFICATION</scope>
</reference>
<name>A0A4W4H678_ELEEL</name>
<keyword evidence="2" id="KW-0145">Chemotaxis</keyword>
<dbReference type="InterPro" id="IPR039809">
    <property type="entry name" value="Chemokine_b/g/d"/>
</dbReference>
<dbReference type="InterPro" id="IPR001811">
    <property type="entry name" value="Chemokine_IL8-like_dom"/>
</dbReference>
<dbReference type="GeneTree" id="ENSGT01140000282650"/>
<dbReference type="PANTHER" id="PTHR12015">
    <property type="entry name" value="SMALL INDUCIBLE CYTOKINE A"/>
    <property type="match status" value="1"/>
</dbReference>
<feature type="domain" description="Chemokine interleukin-8-like" evidence="9">
    <location>
        <begin position="40"/>
        <end position="100"/>
    </location>
</feature>
<dbReference type="FunFam" id="2.40.50.40:FF:000012">
    <property type="entry name" value="C-C motif chemokine"/>
    <property type="match status" value="1"/>
</dbReference>
<gene>
    <name evidence="10" type="primary">ccl20b</name>
</gene>
<reference evidence="11" key="2">
    <citation type="journal article" date="2017" name="Sci. Adv.">
        <title>A tail of two voltages: Proteomic comparison of the three electric organs of the electric eel.</title>
        <authorList>
            <person name="Traeger L.L."/>
            <person name="Sabat G."/>
            <person name="Barrett-Wilt G.A."/>
            <person name="Wells G.B."/>
            <person name="Sussman M.R."/>
        </authorList>
    </citation>
    <scope>NUCLEOTIDE SEQUENCE [LARGE SCALE GENOMIC DNA]</scope>
</reference>
<dbReference type="GO" id="GO:0008009">
    <property type="term" value="F:chemokine activity"/>
    <property type="evidence" value="ECO:0007669"/>
    <property type="project" value="InterPro"/>
</dbReference>
<dbReference type="PANTHER" id="PTHR12015:SF190">
    <property type="entry name" value="C-C MOTIF CHEMOKINE"/>
    <property type="match status" value="1"/>
</dbReference>
<evidence type="ECO:0000256" key="6">
    <source>
        <dbReference type="ARBA" id="ARBA00023157"/>
    </source>
</evidence>
<feature type="signal peptide" evidence="8">
    <location>
        <begin position="1"/>
        <end position="40"/>
    </location>
</feature>
<dbReference type="Ensembl" id="ENSEEET00000047480.2">
    <property type="protein sequence ID" value="ENSEEEP00000046959.1"/>
    <property type="gene ID" value="ENSEEEG00000022105.2"/>
</dbReference>
<dbReference type="GO" id="GO:0005615">
    <property type="term" value="C:extracellular space"/>
    <property type="evidence" value="ECO:0007669"/>
    <property type="project" value="UniProtKB-KW"/>
</dbReference>
<organism evidence="10 11">
    <name type="scientific">Electrophorus electricus</name>
    <name type="common">Electric eel</name>
    <name type="synonym">Gymnotus electricus</name>
    <dbReference type="NCBI Taxonomy" id="8005"/>
    <lineage>
        <taxon>Eukaryota</taxon>
        <taxon>Metazoa</taxon>
        <taxon>Chordata</taxon>
        <taxon>Craniata</taxon>
        <taxon>Vertebrata</taxon>
        <taxon>Euteleostomi</taxon>
        <taxon>Actinopterygii</taxon>
        <taxon>Neopterygii</taxon>
        <taxon>Teleostei</taxon>
        <taxon>Ostariophysi</taxon>
        <taxon>Gymnotiformes</taxon>
        <taxon>Gymnotoidei</taxon>
        <taxon>Gymnotidae</taxon>
        <taxon>Electrophorus</taxon>
    </lineage>
</organism>
<dbReference type="OMA" id="NTIAMCR"/>
<evidence type="ECO:0000256" key="7">
    <source>
        <dbReference type="ARBA" id="ARBA00023198"/>
    </source>
</evidence>
<keyword evidence="6" id="KW-1015">Disulfide bond</keyword>
<dbReference type="AlphaFoldDB" id="A0A4W4H678"/>
<comment type="subcellular location">
    <subcellularLocation>
        <location evidence="1">Secreted</location>
    </subcellularLocation>
</comment>
<evidence type="ECO:0000256" key="3">
    <source>
        <dbReference type="ARBA" id="ARBA00022514"/>
    </source>
</evidence>
<dbReference type="InterPro" id="IPR036048">
    <property type="entry name" value="Interleukin_8-like_sf"/>
</dbReference>
<protein>
    <recommendedName>
        <fullName evidence="9">Chemokine interleukin-8-like domain-containing protein</fullName>
    </recommendedName>
</protein>
<reference evidence="11" key="1">
    <citation type="journal article" date="2014" name="Science">
        <title>Nonhuman genetics. Genomic basis for the convergent evolution of electric organs.</title>
        <authorList>
            <person name="Gallant J.R."/>
            <person name="Traeger L.L."/>
            <person name="Volkening J.D."/>
            <person name="Moffett H."/>
            <person name="Chen P.H."/>
            <person name="Novina C.D."/>
            <person name="Phillips G.N.Jr."/>
            <person name="Anand R."/>
            <person name="Wells G.B."/>
            <person name="Pinch M."/>
            <person name="Guth R."/>
            <person name="Unguez G.A."/>
            <person name="Albert J.S."/>
            <person name="Zakon H.H."/>
            <person name="Samanta M.P."/>
            <person name="Sussman M.R."/>
        </authorList>
    </citation>
    <scope>NUCLEOTIDE SEQUENCE [LARGE SCALE GENOMIC DNA]</scope>
</reference>
<evidence type="ECO:0000313" key="11">
    <source>
        <dbReference type="Proteomes" id="UP000314983"/>
    </source>
</evidence>
<keyword evidence="5 8" id="KW-0732">Signal</keyword>
<keyword evidence="11" id="KW-1185">Reference proteome</keyword>
<evidence type="ECO:0000256" key="2">
    <source>
        <dbReference type="ARBA" id="ARBA00022500"/>
    </source>
</evidence>
<sequence>MSATAQREEQGNNTIAMCRLYTWMFLSVLTLDVFLQETETAKCCVAYQRKPIRCARLKGYELQEMTRNCDMKAIVFHTINNKLICAKPDREWTQERIKCLKKRAETMGENILIPPT</sequence>
<dbReference type="STRING" id="8005.ENSEEEP00000046959"/>
<evidence type="ECO:0000259" key="9">
    <source>
        <dbReference type="SMART" id="SM00199"/>
    </source>
</evidence>